<sequence length="173" mass="20071">LSQTVDANKKAPKTETRDQCVRVLDLNSTESRGIGEFRSNNVMFRGKKWHLNIIDRVSFTGYERPHHFRLAIHKNDMLWELRCVVANKIDHTPRNDSNWKKKKKIQLPLRAALNIRAVSNVHVSLKDDKSQNVPLVITVDHPQLVERAKVALKKIFKQFAKNKDGTMSHNDMR</sequence>
<dbReference type="AlphaFoldDB" id="X6M370"/>
<dbReference type="InterPro" id="IPR002048">
    <property type="entry name" value="EF_hand_dom"/>
</dbReference>
<evidence type="ECO:0000313" key="3">
    <source>
        <dbReference type="Proteomes" id="UP000023152"/>
    </source>
</evidence>
<organism evidence="2 3">
    <name type="scientific">Reticulomyxa filosa</name>
    <dbReference type="NCBI Taxonomy" id="46433"/>
    <lineage>
        <taxon>Eukaryota</taxon>
        <taxon>Sar</taxon>
        <taxon>Rhizaria</taxon>
        <taxon>Retaria</taxon>
        <taxon>Foraminifera</taxon>
        <taxon>Monothalamids</taxon>
        <taxon>Reticulomyxidae</taxon>
        <taxon>Reticulomyxa</taxon>
    </lineage>
</organism>
<keyword evidence="3" id="KW-1185">Reference proteome</keyword>
<evidence type="ECO:0000259" key="1">
    <source>
        <dbReference type="PROSITE" id="PS50222"/>
    </source>
</evidence>
<accession>X6M370</accession>
<gene>
    <name evidence="2" type="ORF">RFI_29020</name>
</gene>
<dbReference type="EMBL" id="ASPP01025098">
    <property type="protein sequence ID" value="ETO08369.1"/>
    <property type="molecule type" value="Genomic_DNA"/>
</dbReference>
<reference evidence="2 3" key="1">
    <citation type="journal article" date="2013" name="Curr. Biol.">
        <title>The Genome of the Foraminiferan Reticulomyxa filosa.</title>
        <authorList>
            <person name="Glockner G."/>
            <person name="Hulsmann N."/>
            <person name="Schleicher M."/>
            <person name="Noegel A.A."/>
            <person name="Eichinger L."/>
            <person name="Gallinger C."/>
            <person name="Pawlowski J."/>
            <person name="Sierra R."/>
            <person name="Euteneuer U."/>
            <person name="Pillet L."/>
            <person name="Moustafa A."/>
            <person name="Platzer M."/>
            <person name="Groth M."/>
            <person name="Szafranski K."/>
            <person name="Schliwa M."/>
        </authorList>
    </citation>
    <scope>NUCLEOTIDE SEQUENCE [LARGE SCALE GENOMIC DNA]</scope>
</reference>
<feature type="non-terminal residue" evidence="2">
    <location>
        <position position="1"/>
    </location>
</feature>
<dbReference type="PROSITE" id="PS50222">
    <property type="entry name" value="EF_HAND_2"/>
    <property type="match status" value="1"/>
</dbReference>
<dbReference type="GO" id="GO:0005509">
    <property type="term" value="F:calcium ion binding"/>
    <property type="evidence" value="ECO:0007669"/>
    <property type="project" value="InterPro"/>
</dbReference>
<protein>
    <recommendedName>
        <fullName evidence="1">EF-hand domain-containing protein</fullName>
    </recommendedName>
</protein>
<name>X6M370_RETFI</name>
<proteinExistence type="predicted"/>
<feature type="domain" description="EF-hand" evidence="1">
    <location>
        <begin position="147"/>
        <end position="173"/>
    </location>
</feature>
<dbReference type="Proteomes" id="UP000023152">
    <property type="component" value="Unassembled WGS sequence"/>
</dbReference>
<evidence type="ECO:0000313" key="2">
    <source>
        <dbReference type="EMBL" id="ETO08369.1"/>
    </source>
</evidence>
<comment type="caution">
    <text evidence="2">The sequence shown here is derived from an EMBL/GenBank/DDBJ whole genome shotgun (WGS) entry which is preliminary data.</text>
</comment>